<gene>
    <name evidence="2" type="ORF">CXQ85_001004</name>
</gene>
<dbReference type="OrthoDB" id="3546279at2759"/>
<protein>
    <recommendedName>
        <fullName evidence="1">Zn(2)-C6 fungal-type domain-containing protein</fullName>
    </recommendedName>
</protein>
<evidence type="ECO:0000313" key="3">
    <source>
        <dbReference type="Proteomes" id="UP000244309"/>
    </source>
</evidence>
<dbReference type="InterPro" id="IPR001138">
    <property type="entry name" value="Zn2Cys6_DnaBD"/>
</dbReference>
<dbReference type="InterPro" id="IPR053157">
    <property type="entry name" value="Sterol_Uptake_Regulator"/>
</dbReference>
<evidence type="ECO:0000313" key="2">
    <source>
        <dbReference type="EMBL" id="PVH18718.1"/>
    </source>
</evidence>
<dbReference type="RefSeq" id="XP_025339658.1">
    <property type="nucleotide sequence ID" value="XM_025484727.1"/>
</dbReference>
<organism evidence="2 3">
    <name type="scientific">Candidozyma haemuli</name>
    <dbReference type="NCBI Taxonomy" id="45357"/>
    <lineage>
        <taxon>Eukaryota</taxon>
        <taxon>Fungi</taxon>
        <taxon>Dikarya</taxon>
        <taxon>Ascomycota</taxon>
        <taxon>Saccharomycotina</taxon>
        <taxon>Pichiomycetes</taxon>
        <taxon>Metschnikowiaceae</taxon>
        <taxon>Candidozyma</taxon>
    </lineage>
</organism>
<reference evidence="2 3" key="1">
    <citation type="submission" date="2017-12" db="EMBL/GenBank/DDBJ databases">
        <title>Genome Sequence of a Multidrug-Resistant Candida haemulonii Isolate from a Patient with Chronic Leg Ulcers in Israel.</title>
        <authorList>
            <person name="Chow N.A."/>
            <person name="Gade L."/>
            <person name="Batra D."/>
            <person name="Rowe L.A."/>
            <person name="Ben-Ami R."/>
            <person name="Loparev V.N."/>
            <person name="Litvintseva A.P."/>
        </authorList>
    </citation>
    <scope>NUCLEOTIDE SEQUENCE [LARGE SCALE GENOMIC DNA]</scope>
    <source>
        <strain evidence="2 3">B11899</strain>
    </source>
</reference>
<comment type="caution">
    <text evidence="2">The sequence shown here is derived from an EMBL/GenBank/DDBJ whole genome shotgun (WGS) entry which is preliminary data.</text>
</comment>
<dbReference type="PANTHER" id="PTHR47784">
    <property type="entry name" value="STEROL UPTAKE CONTROL PROTEIN 2"/>
    <property type="match status" value="1"/>
</dbReference>
<evidence type="ECO:0000259" key="1">
    <source>
        <dbReference type="PROSITE" id="PS50048"/>
    </source>
</evidence>
<dbReference type="PROSITE" id="PS00463">
    <property type="entry name" value="ZN2_CY6_FUNGAL_1"/>
    <property type="match status" value="1"/>
</dbReference>
<dbReference type="EMBL" id="PKFO01000001">
    <property type="protein sequence ID" value="PVH18718.1"/>
    <property type="molecule type" value="Genomic_DNA"/>
</dbReference>
<dbReference type="InterPro" id="IPR036864">
    <property type="entry name" value="Zn2-C6_fun-type_DNA-bd_sf"/>
</dbReference>
<dbReference type="GO" id="GO:0001228">
    <property type="term" value="F:DNA-binding transcription activator activity, RNA polymerase II-specific"/>
    <property type="evidence" value="ECO:0007669"/>
    <property type="project" value="TreeGrafter"/>
</dbReference>
<name>A0A2V1ALL3_9ASCO</name>
<dbReference type="SUPFAM" id="SSF57701">
    <property type="entry name" value="Zn2/Cys6 DNA-binding domain"/>
    <property type="match status" value="1"/>
</dbReference>
<dbReference type="PROSITE" id="PS50048">
    <property type="entry name" value="ZN2_CY6_FUNGAL_2"/>
    <property type="match status" value="1"/>
</dbReference>
<accession>A0A2V1ALL3</accession>
<dbReference type="VEuPathDB" id="FungiDB:CXQ85_001004"/>
<dbReference type="Gene3D" id="4.10.240.10">
    <property type="entry name" value="Zn(2)-C6 fungal-type DNA-binding domain"/>
    <property type="match status" value="1"/>
</dbReference>
<dbReference type="Pfam" id="PF00172">
    <property type="entry name" value="Zn_clus"/>
    <property type="match status" value="1"/>
</dbReference>
<dbReference type="GO" id="GO:0008270">
    <property type="term" value="F:zinc ion binding"/>
    <property type="evidence" value="ECO:0007669"/>
    <property type="project" value="InterPro"/>
</dbReference>
<feature type="domain" description="Zn(2)-C6 fungal-type" evidence="1">
    <location>
        <begin position="15"/>
        <end position="45"/>
    </location>
</feature>
<dbReference type="STRING" id="45357.A0A2V1ALL3"/>
<dbReference type="AlphaFoldDB" id="A0A2V1ALL3"/>
<dbReference type="GeneID" id="37006335"/>
<dbReference type="Proteomes" id="UP000244309">
    <property type="component" value="Unassembled WGS sequence"/>
</dbReference>
<dbReference type="CDD" id="cd00067">
    <property type="entry name" value="GAL4"/>
    <property type="match status" value="1"/>
</dbReference>
<keyword evidence="3" id="KW-1185">Reference proteome</keyword>
<dbReference type="SMART" id="SM00066">
    <property type="entry name" value="GAL4"/>
    <property type="match status" value="1"/>
</dbReference>
<sequence>MAVKGIPRNRASKQGCLSCKKLKIKCNEERPVCEYCHHRGRRCVYPDEFQVAVNGPSPKEIVDEYLSSSSSSSEDSPFDENAFSLRRRFTFDILLTSTANILGLSRFEFRVLRFFNDVCVPFMTYNVNRRHSVVWEVVVPQYVTKSPAIRSAILAMGCLNIMPVLGLDKLIEDNMDENELARKLEAGSDSMEVQKLFADDYLLEEESEVNLFRHASEFFSDAVHGVHRAVAHLSDPNISYSDRILSLSDATISSYLIYSFLGLHPWKMLPLVHFPEEGEEPRADMLSIAAGMKTVIMENREELRSSDIGELFHMDELQFVFRSKVKLVEELKSQFNDYLHGINFLDINPKINDMIQDIRECLALLDKVCSLSIKFNYPVLVFKWLPMVGPELIPHIRAKEPFALRVLFVYACLCVYYRFWAFEHNVWKDFILWYRDRYGPLCDFDERLYHYVIVKRKYINAENYYILKDFDVWSSEFDYDSAISTVESTPFFV</sequence>
<proteinExistence type="predicted"/>
<dbReference type="PANTHER" id="PTHR47784:SF5">
    <property type="entry name" value="STEROL UPTAKE CONTROL PROTEIN 2"/>
    <property type="match status" value="1"/>
</dbReference>